<protein>
    <submittedName>
        <fullName evidence="2">Uncharacterized protein</fullName>
    </submittedName>
</protein>
<gene>
    <name evidence="2" type="ORF">MNBD_NITROSPINAE02-1591</name>
</gene>
<accession>A0A3B1CHN9</accession>
<keyword evidence="1" id="KW-1133">Transmembrane helix</keyword>
<evidence type="ECO:0000313" key="2">
    <source>
        <dbReference type="EMBL" id="VAX16297.1"/>
    </source>
</evidence>
<proteinExistence type="predicted"/>
<sequence>MDKRITAIYDKIKKLEDELEKEIFEAGKEFQYTIAKKRILFEKGVIAYHKTFRKTVFRFIREADFLNALTTPVIYSLIFPMVALDITITVFQFICFPIYGIKKVPRGDFIAIDRHHLKYLNIIEKVNCAYCGYAGGLASWFREVSARTEEFWCPIKHARKLKNPHSKYSGFLEYGDAKGYRERMIKKGGE</sequence>
<dbReference type="EMBL" id="UOGE01000005">
    <property type="protein sequence ID" value="VAX16297.1"/>
    <property type="molecule type" value="Genomic_DNA"/>
</dbReference>
<keyword evidence="1" id="KW-0812">Transmembrane</keyword>
<dbReference type="AlphaFoldDB" id="A0A3B1CHN9"/>
<keyword evidence="1" id="KW-0472">Membrane</keyword>
<organism evidence="2">
    <name type="scientific">hydrothermal vent metagenome</name>
    <dbReference type="NCBI Taxonomy" id="652676"/>
    <lineage>
        <taxon>unclassified sequences</taxon>
        <taxon>metagenomes</taxon>
        <taxon>ecological metagenomes</taxon>
    </lineage>
</organism>
<reference evidence="2" key="1">
    <citation type="submission" date="2018-06" db="EMBL/GenBank/DDBJ databases">
        <authorList>
            <person name="Zhirakovskaya E."/>
        </authorList>
    </citation>
    <scope>NUCLEOTIDE SEQUENCE</scope>
</reference>
<evidence type="ECO:0000256" key="1">
    <source>
        <dbReference type="SAM" id="Phobius"/>
    </source>
</evidence>
<name>A0A3B1CHN9_9ZZZZ</name>
<feature type="transmembrane region" description="Helical" evidence="1">
    <location>
        <begin position="73"/>
        <end position="99"/>
    </location>
</feature>